<reference evidence="1 2" key="2">
    <citation type="submission" date="2019-04" db="EMBL/GenBank/DDBJ databases">
        <title>The genome sequence of big-headed turtle.</title>
        <authorList>
            <person name="Gong S."/>
        </authorList>
    </citation>
    <scope>NUCLEOTIDE SEQUENCE [LARGE SCALE GENOMIC DNA]</scope>
    <source>
        <strain evidence="1">DO16091913</strain>
        <tissue evidence="1">Muscle</tissue>
    </source>
</reference>
<dbReference type="AlphaFoldDB" id="A0A4D9DMP4"/>
<protein>
    <submittedName>
        <fullName evidence="1">Hydroperoxide isomerase ALOXE3</fullName>
    </submittedName>
</protein>
<evidence type="ECO:0000313" key="2">
    <source>
        <dbReference type="Proteomes" id="UP000297703"/>
    </source>
</evidence>
<dbReference type="PROSITE" id="PS51257">
    <property type="entry name" value="PROKAR_LIPOPROTEIN"/>
    <property type="match status" value="1"/>
</dbReference>
<dbReference type="Proteomes" id="UP000297703">
    <property type="component" value="Unassembled WGS sequence"/>
</dbReference>
<evidence type="ECO:0000313" key="1">
    <source>
        <dbReference type="EMBL" id="TFJ97597.1"/>
    </source>
</evidence>
<reference evidence="1 2" key="1">
    <citation type="submission" date="2019-04" db="EMBL/GenBank/DDBJ databases">
        <title>Draft genome of the big-headed turtle Platysternon megacephalum.</title>
        <authorList>
            <person name="Gong S."/>
        </authorList>
    </citation>
    <scope>NUCLEOTIDE SEQUENCE [LARGE SCALE GENOMIC DNA]</scope>
    <source>
        <strain evidence="1">DO16091913</strain>
        <tissue evidence="1">Muscle</tissue>
    </source>
</reference>
<sequence length="132" mass="14203">MLTKSADKISVWNGGFPQTIAACCHGPFQAANQALALSSAELSQEPGHSRGVMLTKQQPTCKSTFQVQTARKYTRNRGARSTHCLSSCGKRIPAAALRYIQSGWRLLLLEITGGGYKTALSGRGGSMRVTFI</sequence>
<proteinExistence type="predicted"/>
<gene>
    <name evidence="1" type="ORF">DR999_PMT20549</name>
</gene>
<comment type="caution">
    <text evidence="1">The sequence shown here is derived from an EMBL/GenBank/DDBJ whole genome shotgun (WGS) entry which is preliminary data.</text>
</comment>
<dbReference type="EMBL" id="QXTE01000477">
    <property type="protein sequence ID" value="TFJ97597.1"/>
    <property type="molecule type" value="Genomic_DNA"/>
</dbReference>
<name>A0A4D9DMP4_9SAUR</name>
<keyword evidence="2" id="KW-1185">Reference proteome</keyword>
<dbReference type="GO" id="GO:0016853">
    <property type="term" value="F:isomerase activity"/>
    <property type="evidence" value="ECO:0007669"/>
    <property type="project" value="UniProtKB-KW"/>
</dbReference>
<accession>A0A4D9DMP4</accession>
<organism evidence="1 2">
    <name type="scientific">Platysternon megacephalum</name>
    <name type="common">big-headed turtle</name>
    <dbReference type="NCBI Taxonomy" id="55544"/>
    <lineage>
        <taxon>Eukaryota</taxon>
        <taxon>Metazoa</taxon>
        <taxon>Chordata</taxon>
        <taxon>Craniata</taxon>
        <taxon>Vertebrata</taxon>
        <taxon>Euteleostomi</taxon>
        <taxon>Archelosauria</taxon>
        <taxon>Testudinata</taxon>
        <taxon>Testudines</taxon>
        <taxon>Cryptodira</taxon>
        <taxon>Durocryptodira</taxon>
        <taxon>Testudinoidea</taxon>
        <taxon>Platysternidae</taxon>
        <taxon>Platysternon</taxon>
    </lineage>
</organism>
<keyword evidence="1" id="KW-0413">Isomerase</keyword>